<dbReference type="OrthoDB" id="1449306at2"/>
<dbReference type="Proteomes" id="UP000005938">
    <property type="component" value="Unassembled WGS sequence"/>
</dbReference>
<feature type="transmembrane region" description="Helical" evidence="1">
    <location>
        <begin position="21"/>
        <end position="40"/>
    </location>
</feature>
<keyword evidence="3" id="KW-1185">Reference proteome</keyword>
<sequence>MKSYIPYRDIRKRAKIMGLPVSLFALQMTSIIGSLLVIIFSFSIGLIVFMCSLNVKLYVVLIYLTKHPTAIHFKKKFPKTISTKKITQLFYNEN</sequence>
<accession>I0WGI7</accession>
<dbReference type="RefSeq" id="WP_008237972.1">
    <property type="nucleotide sequence ID" value="NZ_AJJU01000004.1"/>
</dbReference>
<comment type="caution">
    <text evidence="2">The sequence shown here is derived from an EMBL/GenBank/DDBJ whole genome shotgun (WGS) entry which is preliminary data.</text>
</comment>
<gene>
    <name evidence="2" type="ORF">W5A_04793</name>
</gene>
<evidence type="ECO:0000256" key="1">
    <source>
        <dbReference type="SAM" id="Phobius"/>
    </source>
</evidence>
<proteinExistence type="predicted"/>
<dbReference type="AlphaFoldDB" id="I0WGI7"/>
<dbReference type="EMBL" id="AJJU01000004">
    <property type="protein sequence ID" value="EID75503.1"/>
    <property type="molecule type" value="Genomic_DNA"/>
</dbReference>
<evidence type="ECO:0000313" key="3">
    <source>
        <dbReference type="Proteomes" id="UP000005938"/>
    </source>
</evidence>
<dbReference type="STRING" id="946077.W5A_04793"/>
<keyword evidence="1" id="KW-0812">Transmembrane</keyword>
<evidence type="ECO:0000313" key="2">
    <source>
        <dbReference type="EMBL" id="EID75503.1"/>
    </source>
</evidence>
<organism evidence="2 3">
    <name type="scientific">Imtechella halotolerans K1</name>
    <dbReference type="NCBI Taxonomy" id="946077"/>
    <lineage>
        <taxon>Bacteria</taxon>
        <taxon>Pseudomonadati</taxon>
        <taxon>Bacteroidota</taxon>
        <taxon>Flavobacteriia</taxon>
        <taxon>Flavobacteriales</taxon>
        <taxon>Flavobacteriaceae</taxon>
        <taxon>Imtechella</taxon>
    </lineage>
</organism>
<dbReference type="eggNOG" id="ENOG5031KUC">
    <property type="taxonomic scope" value="Bacteria"/>
</dbReference>
<protein>
    <submittedName>
        <fullName evidence="2">Membrane protein</fullName>
    </submittedName>
</protein>
<feature type="transmembrane region" description="Helical" evidence="1">
    <location>
        <begin position="46"/>
        <end position="65"/>
    </location>
</feature>
<keyword evidence="1" id="KW-0472">Membrane</keyword>
<name>I0WGI7_9FLAO</name>
<reference evidence="2 3" key="1">
    <citation type="journal article" date="2012" name="J. Bacteriol.">
        <title>Genome Sequence of the Halotolerant Bacterium Imtechella halotolerans K1T.</title>
        <authorList>
            <person name="Kumar S."/>
            <person name="Vikram S."/>
            <person name="Subramanian S."/>
            <person name="Raghava G.P."/>
            <person name="Pinnaka A.K."/>
        </authorList>
    </citation>
    <scope>NUCLEOTIDE SEQUENCE [LARGE SCALE GENOMIC DNA]</scope>
    <source>
        <strain evidence="2 3">K1</strain>
    </source>
</reference>
<keyword evidence="1" id="KW-1133">Transmembrane helix</keyword>